<evidence type="ECO:0000256" key="1">
    <source>
        <dbReference type="ARBA" id="ARBA00022714"/>
    </source>
</evidence>
<evidence type="ECO:0000256" key="4">
    <source>
        <dbReference type="PROSITE-ProRule" id="PRU01161"/>
    </source>
</evidence>
<proteinExistence type="predicted"/>
<keyword evidence="2" id="KW-0411">Iron-sulfur</keyword>
<keyword evidence="4" id="KW-0378">Hydrolase</keyword>
<dbReference type="Proteomes" id="UP001497623">
    <property type="component" value="Unassembled WGS sequence"/>
</dbReference>
<dbReference type="PANTHER" id="PTHR12406">
    <property type="entry name" value="CALCIUM-INDEPENDENT PHOSPHOLIPASE A2 IPLA2 -RELATED"/>
    <property type="match status" value="1"/>
</dbReference>
<organism evidence="6 7">
    <name type="scientific">Meganyctiphanes norvegica</name>
    <name type="common">Northern krill</name>
    <name type="synonym">Thysanopoda norvegica</name>
    <dbReference type="NCBI Taxonomy" id="48144"/>
    <lineage>
        <taxon>Eukaryota</taxon>
        <taxon>Metazoa</taxon>
        <taxon>Ecdysozoa</taxon>
        <taxon>Arthropoda</taxon>
        <taxon>Crustacea</taxon>
        <taxon>Multicrustacea</taxon>
        <taxon>Malacostraca</taxon>
        <taxon>Eumalacostraca</taxon>
        <taxon>Eucarida</taxon>
        <taxon>Euphausiacea</taxon>
        <taxon>Euphausiidae</taxon>
        <taxon>Meganyctiphanes</taxon>
    </lineage>
</organism>
<feature type="active site" description="Nucleophile" evidence="4">
    <location>
        <position position="167"/>
    </location>
</feature>
<dbReference type="EMBL" id="CAXKWB010012298">
    <property type="protein sequence ID" value="CAL4104118.1"/>
    <property type="molecule type" value="Genomic_DNA"/>
</dbReference>
<feature type="short sequence motif" description="GXGXXG" evidence="4">
    <location>
        <begin position="135"/>
        <end position="140"/>
    </location>
</feature>
<evidence type="ECO:0000256" key="2">
    <source>
        <dbReference type="ARBA" id="ARBA00023014"/>
    </source>
</evidence>
<gene>
    <name evidence="6" type="ORF">MNOR_LOCUS17716</name>
</gene>
<accession>A0AAV2QY89</accession>
<evidence type="ECO:0000313" key="6">
    <source>
        <dbReference type="EMBL" id="CAL4104118.1"/>
    </source>
</evidence>
<dbReference type="InterPro" id="IPR012675">
    <property type="entry name" value="Beta-grasp_dom_sf"/>
</dbReference>
<dbReference type="InterPro" id="IPR002641">
    <property type="entry name" value="PNPLA_dom"/>
</dbReference>
<dbReference type="GO" id="GO:0005737">
    <property type="term" value="C:cytoplasm"/>
    <property type="evidence" value="ECO:0007669"/>
    <property type="project" value="TreeGrafter"/>
</dbReference>
<evidence type="ECO:0000259" key="5">
    <source>
        <dbReference type="PROSITE" id="PS51635"/>
    </source>
</evidence>
<evidence type="ECO:0000313" key="7">
    <source>
        <dbReference type="Proteomes" id="UP001497623"/>
    </source>
</evidence>
<protein>
    <recommendedName>
        <fullName evidence="5">PNPLA domain-containing protein</fullName>
    </recommendedName>
</protein>
<dbReference type="GO" id="GO:0019433">
    <property type="term" value="P:triglyceride catabolic process"/>
    <property type="evidence" value="ECO:0007669"/>
    <property type="project" value="TreeGrafter"/>
</dbReference>
<dbReference type="Gene3D" id="3.10.20.30">
    <property type="match status" value="1"/>
</dbReference>
<dbReference type="GO" id="GO:0140647">
    <property type="term" value="P:P450-containing electron transport chain"/>
    <property type="evidence" value="ECO:0007669"/>
    <property type="project" value="InterPro"/>
</dbReference>
<dbReference type="Gene3D" id="3.40.1090.10">
    <property type="entry name" value="Cytosolic phospholipase A2 catalytic domain"/>
    <property type="match status" value="1"/>
</dbReference>
<dbReference type="PROSITE" id="PS00814">
    <property type="entry name" value="ADX"/>
    <property type="match status" value="1"/>
</dbReference>
<dbReference type="GO" id="GO:0004806">
    <property type="term" value="F:triacylglycerol lipase activity"/>
    <property type="evidence" value="ECO:0007669"/>
    <property type="project" value="TreeGrafter"/>
</dbReference>
<feature type="short sequence motif" description="DGA/G" evidence="4">
    <location>
        <begin position="285"/>
        <end position="287"/>
    </location>
</feature>
<dbReference type="Pfam" id="PF01734">
    <property type="entry name" value="Patatin"/>
    <property type="match status" value="1"/>
</dbReference>
<dbReference type="InterPro" id="IPR036010">
    <property type="entry name" value="2Fe-2S_ferredoxin-like_sf"/>
</dbReference>
<keyword evidence="7" id="KW-1185">Reference proteome</keyword>
<feature type="short sequence motif" description="GXSXG" evidence="4">
    <location>
        <begin position="165"/>
        <end position="169"/>
    </location>
</feature>
<dbReference type="CDD" id="cd00207">
    <property type="entry name" value="fer2"/>
    <property type="match status" value="1"/>
</dbReference>
<dbReference type="InterPro" id="IPR033562">
    <property type="entry name" value="PLPL"/>
</dbReference>
<dbReference type="GO" id="GO:0016020">
    <property type="term" value="C:membrane"/>
    <property type="evidence" value="ECO:0007669"/>
    <property type="project" value="TreeGrafter"/>
</dbReference>
<dbReference type="InterPro" id="IPR016035">
    <property type="entry name" value="Acyl_Trfase/lysoPLipase"/>
</dbReference>
<dbReference type="GO" id="GO:0051537">
    <property type="term" value="F:2 iron, 2 sulfur cluster binding"/>
    <property type="evidence" value="ECO:0007669"/>
    <property type="project" value="UniProtKB-KW"/>
</dbReference>
<keyword evidence="4" id="KW-0442">Lipid degradation</keyword>
<dbReference type="AlphaFoldDB" id="A0AAV2QY89"/>
<feature type="active site" description="Proton acceptor" evidence="4">
    <location>
        <position position="285"/>
    </location>
</feature>
<sequence length="379" mass="41653">MAGLTIFGRTLITASRVGPVLCKSYGQASQRNILTSARALAKQKEWVTVTYEKGGEKYTVKGKEGENLLDIAINNDVDLDGFGACEGTLACSTCHLVFSQSDFDKIEEPATDEELDMLDLAYGLTDTIKCVSLSGCGFLGFYLMGAVQALNRHIPHLLQVGQWAGASAGALLAACIVTGVPMDKIKHVFIRASQEIDANMMGAFSPKFNIENYIYEGFSMLPNDAHELANGRLHVSVTRVSDGKNCIISEWESRADLLECLRCSSFIPGWSGFRFPTFRGEKFIDGGFTNNLPVPITPSLKISPFSSLFIDICPKDKCKGNPRHVVLAGENIILNAKNIKRFKDCVMPPSTDFLNIVYTQGYIDTINFLYRKSKGLNRV</sequence>
<evidence type="ECO:0000256" key="3">
    <source>
        <dbReference type="ARBA" id="ARBA00023098"/>
    </source>
</evidence>
<dbReference type="PROSITE" id="PS51635">
    <property type="entry name" value="PNPLA"/>
    <property type="match status" value="1"/>
</dbReference>
<keyword evidence="3 4" id="KW-0443">Lipid metabolism</keyword>
<dbReference type="InterPro" id="IPR001041">
    <property type="entry name" value="2Fe-2S_ferredoxin-type"/>
</dbReference>
<reference evidence="6 7" key="1">
    <citation type="submission" date="2024-05" db="EMBL/GenBank/DDBJ databases">
        <authorList>
            <person name="Wallberg A."/>
        </authorList>
    </citation>
    <scope>NUCLEOTIDE SEQUENCE [LARGE SCALE GENOMIC DNA]</scope>
</reference>
<dbReference type="SUPFAM" id="SSF52151">
    <property type="entry name" value="FabD/lysophospholipase-like"/>
    <property type="match status" value="1"/>
</dbReference>
<keyword evidence="1" id="KW-0408">Iron</keyword>
<dbReference type="GO" id="GO:0005811">
    <property type="term" value="C:lipid droplet"/>
    <property type="evidence" value="ECO:0007669"/>
    <property type="project" value="TreeGrafter"/>
</dbReference>
<keyword evidence="1" id="KW-0001">2Fe-2S</keyword>
<dbReference type="GO" id="GO:0055088">
    <property type="term" value="P:lipid homeostasis"/>
    <property type="evidence" value="ECO:0007669"/>
    <property type="project" value="TreeGrafter"/>
</dbReference>
<keyword evidence="1" id="KW-0479">Metal-binding</keyword>
<feature type="domain" description="PNPLA" evidence="5">
    <location>
        <begin position="131"/>
        <end position="298"/>
    </location>
</feature>
<dbReference type="SUPFAM" id="SSF54292">
    <property type="entry name" value="2Fe-2S ferredoxin-like"/>
    <property type="match status" value="1"/>
</dbReference>
<comment type="caution">
    <text evidence="6">The sequence shown here is derived from an EMBL/GenBank/DDBJ whole genome shotgun (WGS) entry which is preliminary data.</text>
</comment>
<dbReference type="PANTHER" id="PTHR12406:SF41">
    <property type="entry name" value="BRUMMER, ISOFORM B-RELATED"/>
    <property type="match status" value="1"/>
</dbReference>
<dbReference type="InterPro" id="IPR018298">
    <property type="entry name" value="Adrenodoxin_Fe-S_BS"/>
</dbReference>
<name>A0AAV2QY89_MEGNR</name>